<dbReference type="SUPFAM" id="SSF50341">
    <property type="entry name" value="CheW-like"/>
    <property type="match status" value="2"/>
</dbReference>
<proteinExistence type="predicted"/>
<dbReference type="Pfam" id="PF01584">
    <property type="entry name" value="CheW"/>
    <property type="match status" value="2"/>
</dbReference>
<dbReference type="AlphaFoldDB" id="A0A563VL79"/>
<dbReference type="GO" id="GO:0007165">
    <property type="term" value="P:signal transduction"/>
    <property type="evidence" value="ECO:0007669"/>
    <property type="project" value="InterPro"/>
</dbReference>
<accession>A0A563VL79</accession>
<evidence type="ECO:0000259" key="1">
    <source>
        <dbReference type="PROSITE" id="PS50851"/>
    </source>
</evidence>
<feature type="domain" description="CheW-like" evidence="1">
    <location>
        <begin position="209"/>
        <end position="348"/>
    </location>
</feature>
<dbReference type="SMART" id="SM00260">
    <property type="entry name" value="CheW"/>
    <property type="match status" value="2"/>
</dbReference>
<feature type="domain" description="CheW-like" evidence="1">
    <location>
        <begin position="4"/>
        <end position="146"/>
    </location>
</feature>
<dbReference type="EMBL" id="CAACVJ010000037">
    <property type="protein sequence ID" value="VEP12065.1"/>
    <property type="molecule type" value="Genomic_DNA"/>
</dbReference>
<name>A0A563VL79_9CYAN</name>
<keyword evidence="3" id="KW-1185">Reference proteome</keyword>
<dbReference type="GO" id="GO:0006935">
    <property type="term" value="P:chemotaxis"/>
    <property type="evidence" value="ECO:0007669"/>
    <property type="project" value="InterPro"/>
</dbReference>
<organism evidence="2 3">
    <name type="scientific">Hyella patelloides LEGE 07179</name>
    <dbReference type="NCBI Taxonomy" id="945734"/>
    <lineage>
        <taxon>Bacteria</taxon>
        <taxon>Bacillati</taxon>
        <taxon>Cyanobacteriota</taxon>
        <taxon>Cyanophyceae</taxon>
        <taxon>Pleurocapsales</taxon>
        <taxon>Hyellaceae</taxon>
        <taxon>Hyella</taxon>
    </lineage>
</organism>
<protein>
    <submittedName>
        <fullName evidence="2">Chemotaxis signal transduction protein</fullName>
    </submittedName>
</protein>
<dbReference type="RefSeq" id="WP_222427104.1">
    <property type="nucleotide sequence ID" value="NZ_LR213884.1"/>
</dbReference>
<gene>
    <name evidence="2" type="ORF">H1P_1310003</name>
</gene>
<reference evidence="2 3" key="1">
    <citation type="submission" date="2019-01" db="EMBL/GenBank/DDBJ databases">
        <authorList>
            <person name="Brito A."/>
        </authorList>
    </citation>
    <scope>NUCLEOTIDE SEQUENCE [LARGE SCALE GENOMIC DNA]</scope>
    <source>
        <strain evidence="2">1</strain>
    </source>
</reference>
<sequence length="351" mass="39205">MIDSQSYLTFRLHELTYGIETHLVKEIFQLPELTIIPETPGDIIGVLYLRDRTIPVMHLDRRLGQSIQECRLSDRVIVIQWKAIEIGIIVNEVLDVINIESNFLEPEPDYGREHHINTAFINKIATILDTSIILLNTEALIRQPDEVAGVIAEADTLENQALEPEGKAPILSNFFDLYCPQTSEIEQDTFRQRTKELQLPLEIGETDGSIPLAVFSLGKEYLGCDLAVVKEFIDIDKVTPIPCCPKHIVGNINLRGEIIPLVDIRSVIHFAEAEKPATQAIIVQINDISAGIVVDEIFDVVHINQEQLSPTPTGVAAEIKKYFHGMAIYEKNLLSALDLAKIFAEGNLVVG</sequence>
<dbReference type="InterPro" id="IPR039315">
    <property type="entry name" value="CheW"/>
</dbReference>
<dbReference type="Gene3D" id="2.30.30.40">
    <property type="entry name" value="SH3 Domains"/>
    <property type="match status" value="2"/>
</dbReference>
<evidence type="ECO:0000313" key="3">
    <source>
        <dbReference type="Proteomes" id="UP000320055"/>
    </source>
</evidence>
<dbReference type="PANTHER" id="PTHR22617:SF23">
    <property type="entry name" value="CHEMOTAXIS PROTEIN CHEW"/>
    <property type="match status" value="1"/>
</dbReference>
<dbReference type="Proteomes" id="UP000320055">
    <property type="component" value="Unassembled WGS sequence"/>
</dbReference>
<dbReference type="PROSITE" id="PS50851">
    <property type="entry name" value="CHEW"/>
    <property type="match status" value="2"/>
</dbReference>
<evidence type="ECO:0000313" key="2">
    <source>
        <dbReference type="EMBL" id="VEP12065.1"/>
    </source>
</evidence>
<dbReference type="PANTHER" id="PTHR22617">
    <property type="entry name" value="CHEMOTAXIS SENSOR HISTIDINE KINASE-RELATED"/>
    <property type="match status" value="1"/>
</dbReference>
<dbReference type="InterPro" id="IPR002545">
    <property type="entry name" value="CheW-lke_dom"/>
</dbReference>
<dbReference type="GO" id="GO:0005829">
    <property type="term" value="C:cytosol"/>
    <property type="evidence" value="ECO:0007669"/>
    <property type="project" value="TreeGrafter"/>
</dbReference>
<dbReference type="Gene3D" id="2.40.50.180">
    <property type="entry name" value="CheA-289, Domain 4"/>
    <property type="match status" value="2"/>
</dbReference>
<dbReference type="InterPro" id="IPR036061">
    <property type="entry name" value="CheW-like_dom_sf"/>
</dbReference>